<sequence length="145" mass="16350" precursor="true">MSALVHAHSGLRWLALALLVFAIVNAGLKLKSGKYEKSDKMLNLFAMVMLHIQITIGTIVSFMSGKISYAEGWMKNPQYRFFGMEHILLMVIAVVLATIGRKKAEKALEPAKKHKTILIWYMLVLTIIFLAIPWPFRASLGGSWF</sequence>
<dbReference type="KEGG" id="fte:Fluta_0910"/>
<keyword evidence="3" id="KW-1185">Reference proteome</keyword>
<proteinExistence type="predicted"/>
<reference evidence="3" key="2">
    <citation type="submission" date="2011-02" db="EMBL/GenBank/DDBJ databases">
        <title>The complete genome of Fluviicola taffensis DSM 16823.</title>
        <authorList>
            <consortium name="US DOE Joint Genome Institute (JGI-PGF)"/>
            <person name="Lucas S."/>
            <person name="Copeland A."/>
            <person name="Lapidus A."/>
            <person name="Bruce D."/>
            <person name="Goodwin L."/>
            <person name="Pitluck S."/>
            <person name="Kyrpides N."/>
            <person name="Mavromatis K."/>
            <person name="Ivanova N."/>
            <person name="Mikhailova N."/>
            <person name="Pagani I."/>
            <person name="Chertkov O."/>
            <person name="Detter J.C."/>
            <person name="Han C."/>
            <person name="Tapia R."/>
            <person name="Land M."/>
            <person name="Hauser L."/>
            <person name="Markowitz V."/>
            <person name="Cheng J.-F."/>
            <person name="Hugenholtz P."/>
            <person name="Woyke T."/>
            <person name="Wu D."/>
            <person name="Tindall B."/>
            <person name="Pomrenke H.G."/>
            <person name="Brambilla E."/>
            <person name="Klenk H.-P."/>
            <person name="Eisen J.A."/>
        </authorList>
    </citation>
    <scope>NUCLEOTIDE SEQUENCE [LARGE SCALE GENOMIC DNA]</scope>
    <source>
        <strain evidence="3">DSM 16823 / RW262 / RW262</strain>
    </source>
</reference>
<keyword evidence="1" id="KW-0812">Transmembrane</keyword>
<feature type="transmembrane region" description="Helical" evidence="1">
    <location>
        <begin position="79"/>
        <end position="97"/>
    </location>
</feature>
<name>F2IK12_FLUTR</name>
<feature type="transmembrane region" description="Helical" evidence="1">
    <location>
        <begin position="42"/>
        <end position="64"/>
    </location>
</feature>
<organism evidence="2 3">
    <name type="scientific">Fluviicola taffensis (strain DSM 16823 / NCIMB 13979 / RW262)</name>
    <dbReference type="NCBI Taxonomy" id="755732"/>
    <lineage>
        <taxon>Bacteria</taxon>
        <taxon>Pseudomonadati</taxon>
        <taxon>Bacteroidota</taxon>
        <taxon>Flavobacteriia</taxon>
        <taxon>Flavobacteriales</taxon>
        <taxon>Crocinitomicaceae</taxon>
        <taxon>Fluviicola</taxon>
    </lineage>
</organism>
<dbReference type="Proteomes" id="UP000007463">
    <property type="component" value="Chromosome"/>
</dbReference>
<keyword evidence="1" id="KW-0472">Membrane</keyword>
<feature type="transmembrane region" description="Helical" evidence="1">
    <location>
        <begin position="118"/>
        <end position="136"/>
    </location>
</feature>
<dbReference type="HOGENOM" id="CLU_134903_1_0_10"/>
<evidence type="ECO:0000256" key="1">
    <source>
        <dbReference type="SAM" id="Phobius"/>
    </source>
</evidence>
<evidence type="ECO:0008006" key="4">
    <source>
        <dbReference type="Google" id="ProtNLM"/>
    </source>
</evidence>
<dbReference type="AlphaFoldDB" id="F2IK12"/>
<accession>F2IK12</accession>
<feature type="transmembrane region" description="Helical" evidence="1">
    <location>
        <begin position="12"/>
        <end position="30"/>
    </location>
</feature>
<dbReference type="EMBL" id="CP002542">
    <property type="protein sequence ID" value="AEA42911.1"/>
    <property type="molecule type" value="Genomic_DNA"/>
</dbReference>
<gene>
    <name evidence="2" type="ordered locus">Fluta_0910</name>
</gene>
<dbReference type="eggNOG" id="ENOG502ZXYX">
    <property type="taxonomic scope" value="Bacteria"/>
</dbReference>
<evidence type="ECO:0000313" key="2">
    <source>
        <dbReference type="EMBL" id="AEA42911.1"/>
    </source>
</evidence>
<protein>
    <recommendedName>
        <fullName evidence="4">Cytochrome B</fullName>
    </recommendedName>
</protein>
<dbReference type="RefSeq" id="WP_013685683.1">
    <property type="nucleotide sequence ID" value="NC_015321.1"/>
</dbReference>
<dbReference type="STRING" id="755732.Fluta_0910"/>
<dbReference type="OrthoDB" id="329514at2"/>
<reference evidence="2 3" key="1">
    <citation type="journal article" date="2011" name="Stand. Genomic Sci.">
        <title>Complete genome sequence of the gliding freshwater bacterium Fluviicola taffensis type strain (RW262).</title>
        <authorList>
            <person name="Woyke T."/>
            <person name="Chertkov O."/>
            <person name="Lapidus A."/>
            <person name="Nolan M."/>
            <person name="Lucas S."/>
            <person name="Del Rio T.G."/>
            <person name="Tice H."/>
            <person name="Cheng J.F."/>
            <person name="Tapia R."/>
            <person name="Han C."/>
            <person name="Goodwin L."/>
            <person name="Pitluck S."/>
            <person name="Liolios K."/>
            <person name="Pagani I."/>
            <person name="Ivanova N."/>
            <person name="Huntemann M."/>
            <person name="Mavromatis K."/>
            <person name="Mikhailova N."/>
            <person name="Pati A."/>
            <person name="Chen A."/>
            <person name="Palaniappan K."/>
            <person name="Land M."/>
            <person name="Hauser L."/>
            <person name="Brambilla E.M."/>
            <person name="Rohde M."/>
            <person name="Mwirichia R."/>
            <person name="Sikorski J."/>
            <person name="Tindall B.J."/>
            <person name="Goker M."/>
            <person name="Bristow J."/>
            <person name="Eisen J.A."/>
            <person name="Markowitz V."/>
            <person name="Hugenholtz P."/>
            <person name="Klenk H.P."/>
            <person name="Kyrpides N.C."/>
        </authorList>
    </citation>
    <scope>NUCLEOTIDE SEQUENCE [LARGE SCALE GENOMIC DNA]</scope>
    <source>
        <strain evidence="3">DSM 16823 / RW262 / RW262</strain>
    </source>
</reference>
<keyword evidence="1" id="KW-1133">Transmembrane helix</keyword>
<evidence type="ECO:0000313" key="3">
    <source>
        <dbReference type="Proteomes" id="UP000007463"/>
    </source>
</evidence>